<organism evidence="2 3">
    <name type="scientific">Oryctes borbonicus</name>
    <dbReference type="NCBI Taxonomy" id="1629725"/>
    <lineage>
        <taxon>Eukaryota</taxon>
        <taxon>Metazoa</taxon>
        <taxon>Ecdysozoa</taxon>
        <taxon>Arthropoda</taxon>
        <taxon>Hexapoda</taxon>
        <taxon>Insecta</taxon>
        <taxon>Pterygota</taxon>
        <taxon>Neoptera</taxon>
        <taxon>Endopterygota</taxon>
        <taxon>Coleoptera</taxon>
        <taxon>Polyphaga</taxon>
        <taxon>Scarabaeiformia</taxon>
        <taxon>Scarabaeidae</taxon>
        <taxon>Dynastinae</taxon>
        <taxon>Oryctes</taxon>
    </lineage>
</organism>
<dbReference type="GO" id="GO:0005230">
    <property type="term" value="F:extracellular ligand-gated monoatomic ion channel activity"/>
    <property type="evidence" value="ECO:0007669"/>
    <property type="project" value="InterPro"/>
</dbReference>
<dbReference type="InterPro" id="IPR036734">
    <property type="entry name" value="Neur_chan_lig-bd_sf"/>
</dbReference>
<dbReference type="Pfam" id="PF02931">
    <property type="entry name" value="Neur_chan_LBD"/>
    <property type="match status" value="1"/>
</dbReference>
<dbReference type="Proteomes" id="UP000051574">
    <property type="component" value="Unassembled WGS sequence"/>
</dbReference>
<dbReference type="PANTHER" id="PTHR18945">
    <property type="entry name" value="NEUROTRANSMITTER GATED ION CHANNEL"/>
    <property type="match status" value="1"/>
</dbReference>
<feature type="domain" description="Neurotransmitter-gated ion-channel ligand-binding" evidence="1">
    <location>
        <begin position="29"/>
        <end position="170"/>
    </location>
</feature>
<dbReference type="AlphaFoldDB" id="A0A0T6B6B9"/>
<protein>
    <submittedName>
        <fullName evidence="2">Transmembrane ion channel</fullName>
    </submittedName>
</protein>
<dbReference type="SUPFAM" id="SSF63712">
    <property type="entry name" value="Nicotinic receptor ligand binding domain-like"/>
    <property type="match status" value="1"/>
</dbReference>
<keyword evidence="2" id="KW-0812">Transmembrane</keyword>
<reference evidence="2 3" key="1">
    <citation type="submission" date="2015-09" db="EMBL/GenBank/DDBJ databases">
        <title>Draft genome of the scarab beetle Oryctes borbonicus.</title>
        <authorList>
            <person name="Meyer J.M."/>
            <person name="Markov G.V."/>
            <person name="Baskaran P."/>
            <person name="Herrmann M."/>
            <person name="Sommer R.J."/>
            <person name="Roedelsperger C."/>
        </authorList>
    </citation>
    <scope>NUCLEOTIDE SEQUENCE [LARGE SCALE GENOMIC DNA]</scope>
    <source>
        <strain evidence="2">OB123</strain>
        <tissue evidence="2">Whole animal</tissue>
    </source>
</reference>
<name>A0A0T6B6B9_9SCAR</name>
<dbReference type="GO" id="GO:0004888">
    <property type="term" value="F:transmembrane signaling receptor activity"/>
    <property type="evidence" value="ECO:0007669"/>
    <property type="project" value="InterPro"/>
</dbReference>
<dbReference type="OrthoDB" id="5975154at2759"/>
<dbReference type="InterPro" id="IPR006201">
    <property type="entry name" value="Neur_channel"/>
</dbReference>
<gene>
    <name evidence="2" type="ORF">AMK59_4739</name>
</gene>
<proteinExistence type="predicted"/>
<evidence type="ECO:0000313" key="2">
    <source>
        <dbReference type="EMBL" id="KRT82870.1"/>
    </source>
</evidence>
<accession>A0A0T6B6B9</accession>
<sequence>MAKIKDFVDCFVLMNTALSLSGGKKLCEMNRPQIHGLDSTIVNISISVQNVYFTDPKKMELEVILFLHQRWVDSRLGANLKTQRMAVTEQIWKPKITFINGKLRNIENREDFIFWRGFTEEGNILLSEKLILSTFCTSNYKYFPFDQQVCQLKFGSYRFPKYEVDLYWAE</sequence>
<feature type="non-terminal residue" evidence="2">
    <location>
        <position position="170"/>
    </location>
</feature>
<dbReference type="InterPro" id="IPR006202">
    <property type="entry name" value="Neur_chan_lig-bd"/>
</dbReference>
<keyword evidence="2" id="KW-0472">Membrane</keyword>
<dbReference type="EMBL" id="LJIG01009543">
    <property type="protein sequence ID" value="KRT82870.1"/>
    <property type="molecule type" value="Genomic_DNA"/>
</dbReference>
<evidence type="ECO:0000259" key="1">
    <source>
        <dbReference type="Pfam" id="PF02931"/>
    </source>
</evidence>
<dbReference type="Gene3D" id="2.70.170.10">
    <property type="entry name" value="Neurotransmitter-gated ion-channel ligand-binding domain"/>
    <property type="match status" value="1"/>
</dbReference>
<evidence type="ECO:0000313" key="3">
    <source>
        <dbReference type="Proteomes" id="UP000051574"/>
    </source>
</evidence>
<comment type="caution">
    <text evidence="2">The sequence shown here is derived from an EMBL/GenBank/DDBJ whole genome shotgun (WGS) entry which is preliminary data.</text>
</comment>
<dbReference type="GO" id="GO:0016020">
    <property type="term" value="C:membrane"/>
    <property type="evidence" value="ECO:0007669"/>
    <property type="project" value="InterPro"/>
</dbReference>
<keyword evidence="3" id="KW-1185">Reference proteome</keyword>